<organism evidence="1">
    <name type="scientific">Lepeophtheirus salmonis</name>
    <name type="common">Salmon louse</name>
    <name type="synonym">Caligus salmonis</name>
    <dbReference type="NCBI Taxonomy" id="72036"/>
    <lineage>
        <taxon>Eukaryota</taxon>
        <taxon>Metazoa</taxon>
        <taxon>Ecdysozoa</taxon>
        <taxon>Arthropoda</taxon>
        <taxon>Crustacea</taxon>
        <taxon>Multicrustacea</taxon>
        <taxon>Hexanauplia</taxon>
        <taxon>Copepoda</taxon>
        <taxon>Siphonostomatoida</taxon>
        <taxon>Caligidae</taxon>
        <taxon>Lepeophtheirus</taxon>
    </lineage>
</organism>
<evidence type="ECO:0000313" key="1">
    <source>
        <dbReference type="EMBL" id="CDW48659.1"/>
    </source>
</evidence>
<protein>
    <submittedName>
        <fullName evidence="1">Uncharacterized protein</fullName>
    </submittedName>
</protein>
<feature type="non-terminal residue" evidence="1">
    <location>
        <position position="1"/>
    </location>
</feature>
<dbReference type="EMBL" id="HACA01031298">
    <property type="protein sequence ID" value="CDW48659.1"/>
    <property type="molecule type" value="Transcribed_RNA"/>
</dbReference>
<proteinExistence type="predicted"/>
<sequence length="40" mass="4661">FLTAHYAPLYPVNIVYLVYVCYRVGSELLHDVPRLKHLST</sequence>
<name>A0A0K2VDV0_LEPSM</name>
<accession>A0A0K2VDV0</accession>
<reference evidence="1" key="1">
    <citation type="submission" date="2014-05" db="EMBL/GenBank/DDBJ databases">
        <authorList>
            <person name="Chronopoulou M."/>
        </authorList>
    </citation>
    <scope>NUCLEOTIDE SEQUENCE</scope>
    <source>
        <tissue evidence="1">Whole organism</tissue>
    </source>
</reference>
<dbReference type="AlphaFoldDB" id="A0A0K2VDV0"/>